<dbReference type="SUPFAM" id="SSF51735">
    <property type="entry name" value="NAD(P)-binding Rossmann-fold domains"/>
    <property type="match status" value="1"/>
</dbReference>
<dbReference type="InterPro" id="IPR051265">
    <property type="entry name" value="HIBADH-related_NP60_sf"/>
</dbReference>
<dbReference type="STRING" id="1434232.MAIT1_00779"/>
<reference evidence="6 7" key="1">
    <citation type="journal article" date="2016" name="BMC Genomics">
        <title>Combined genomic and structural analyses of a cultured magnetotactic bacterium reveals its niche adaptation to a dynamic environment.</title>
        <authorList>
            <person name="Araujo A.C."/>
            <person name="Morillo V."/>
            <person name="Cypriano J."/>
            <person name="Teixeira L.C."/>
            <person name="Leao P."/>
            <person name="Lyra S."/>
            <person name="Almeida L.G."/>
            <person name="Bazylinski D.A."/>
            <person name="Vasconcellos A.T."/>
            <person name="Abreu F."/>
            <person name="Lins U."/>
        </authorList>
    </citation>
    <scope>NUCLEOTIDE SEQUENCE [LARGE SCALE GENOMIC DNA]</scope>
    <source>
        <strain evidence="6 7">IT-1</strain>
    </source>
</reference>
<sequence>MWNRSAQRSAPFQRDGITVSESPMALAQWADQVVIMVTDPAALLAVIDAPNGVAAGDLNGKTILNASTVSVEATQEAAKRVQAAGGRFLDVPVSGSKVPAETAQLVFLAGGEAADIDAARPLLDALGKTTVHCGAIGDGTRMKLAINLMLANLINGLCESLALTRKMGLPAQMFIDALNSGVMASPLLSMKGSALMARDFAPHFPLSLVAKDMDLIVEEARKQGAELPGAQAVRDAYAKAMERGLGDLDLAALMRSIEQDAGLESGAE</sequence>
<feature type="domain" description="3-hydroxyisobutyrate dehydrogenase-like NAD-binding" evidence="5">
    <location>
        <begin position="137"/>
        <end position="256"/>
    </location>
</feature>
<dbReference type="InterPro" id="IPR015815">
    <property type="entry name" value="HIBADH-related"/>
</dbReference>
<dbReference type="InterPro" id="IPR008927">
    <property type="entry name" value="6-PGluconate_DH-like_C_sf"/>
</dbReference>
<dbReference type="GO" id="GO:0050661">
    <property type="term" value="F:NADP binding"/>
    <property type="evidence" value="ECO:0007669"/>
    <property type="project" value="InterPro"/>
</dbReference>
<dbReference type="PIRSF" id="PIRSF000103">
    <property type="entry name" value="HIBADH"/>
    <property type="match status" value="1"/>
</dbReference>
<dbReference type="Proteomes" id="UP000194003">
    <property type="component" value="Unassembled WGS sequence"/>
</dbReference>
<dbReference type="SUPFAM" id="SSF48179">
    <property type="entry name" value="6-phosphogluconate dehydrogenase C-terminal domain-like"/>
    <property type="match status" value="1"/>
</dbReference>
<gene>
    <name evidence="6" type="ORF">MAIT1_00779</name>
</gene>
<dbReference type="InterPro" id="IPR036291">
    <property type="entry name" value="NAD(P)-bd_dom_sf"/>
</dbReference>
<keyword evidence="2" id="KW-0520">NAD</keyword>
<protein>
    <submittedName>
        <fullName evidence="6">Putative 3-hydroxyisobutyrate dehydrogenase</fullName>
    </submittedName>
</protein>
<evidence type="ECO:0000313" key="7">
    <source>
        <dbReference type="Proteomes" id="UP000194003"/>
    </source>
</evidence>
<evidence type="ECO:0000256" key="1">
    <source>
        <dbReference type="ARBA" id="ARBA00023002"/>
    </source>
</evidence>
<dbReference type="Gene3D" id="1.10.1040.10">
    <property type="entry name" value="N-(1-d-carboxylethyl)-l-norvaline Dehydrogenase, domain 2"/>
    <property type="match status" value="1"/>
</dbReference>
<keyword evidence="1" id="KW-0560">Oxidoreductase</keyword>
<dbReference type="InterPro" id="IPR029154">
    <property type="entry name" value="HIBADH-like_NADP-bd"/>
</dbReference>
<dbReference type="Pfam" id="PF03446">
    <property type="entry name" value="NAD_binding_2"/>
    <property type="match status" value="1"/>
</dbReference>
<dbReference type="PANTHER" id="PTHR43580">
    <property type="entry name" value="OXIDOREDUCTASE GLYR1-RELATED"/>
    <property type="match status" value="1"/>
</dbReference>
<dbReference type="GO" id="GO:0051287">
    <property type="term" value="F:NAD binding"/>
    <property type="evidence" value="ECO:0007669"/>
    <property type="project" value="InterPro"/>
</dbReference>
<evidence type="ECO:0000259" key="5">
    <source>
        <dbReference type="Pfam" id="PF14833"/>
    </source>
</evidence>
<evidence type="ECO:0000256" key="3">
    <source>
        <dbReference type="PIRSR" id="PIRSR000103-1"/>
    </source>
</evidence>
<organism evidence="6 7">
    <name type="scientific">Magnetofaba australis IT-1</name>
    <dbReference type="NCBI Taxonomy" id="1434232"/>
    <lineage>
        <taxon>Bacteria</taxon>
        <taxon>Pseudomonadati</taxon>
        <taxon>Pseudomonadota</taxon>
        <taxon>Magnetococcia</taxon>
        <taxon>Magnetococcales</taxon>
        <taxon>Magnetococcaceae</taxon>
        <taxon>Magnetofaba</taxon>
    </lineage>
</organism>
<feature type="domain" description="6-phosphogluconate dehydrogenase NADP-binding" evidence="4">
    <location>
        <begin position="1"/>
        <end position="134"/>
    </location>
</feature>
<evidence type="ECO:0000313" key="6">
    <source>
        <dbReference type="EMBL" id="OSM00293.1"/>
    </source>
</evidence>
<feature type="active site" evidence="3">
    <location>
        <position position="143"/>
    </location>
</feature>
<evidence type="ECO:0000259" key="4">
    <source>
        <dbReference type="Pfam" id="PF03446"/>
    </source>
</evidence>
<dbReference type="GO" id="GO:0016491">
    <property type="term" value="F:oxidoreductase activity"/>
    <property type="evidence" value="ECO:0007669"/>
    <property type="project" value="UniProtKB-KW"/>
</dbReference>
<accession>A0A1Y2K0L5</accession>
<proteinExistence type="predicted"/>
<name>A0A1Y2K0L5_9PROT</name>
<dbReference type="EMBL" id="LVJN01000021">
    <property type="protein sequence ID" value="OSM00293.1"/>
    <property type="molecule type" value="Genomic_DNA"/>
</dbReference>
<dbReference type="Gene3D" id="3.40.50.720">
    <property type="entry name" value="NAD(P)-binding Rossmann-like Domain"/>
    <property type="match status" value="1"/>
</dbReference>
<keyword evidence="7" id="KW-1185">Reference proteome</keyword>
<dbReference type="PANTHER" id="PTHR43580:SF2">
    <property type="entry name" value="CYTOKINE-LIKE NUCLEAR FACTOR N-PAC"/>
    <property type="match status" value="1"/>
</dbReference>
<dbReference type="InterPro" id="IPR006115">
    <property type="entry name" value="6PGDH_NADP-bd"/>
</dbReference>
<dbReference type="AlphaFoldDB" id="A0A1Y2K0L5"/>
<evidence type="ECO:0000256" key="2">
    <source>
        <dbReference type="ARBA" id="ARBA00023027"/>
    </source>
</evidence>
<dbReference type="InterPro" id="IPR013328">
    <property type="entry name" value="6PGD_dom2"/>
</dbReference>
<dbReference type="Pfam" id="PF14833">
    <property type="entry name" value="NAD_binding_11"/>
    <property type="match status" value="1"/>
</dbReference>
<comment type="caution">
    <text evidence="6">The sequence shown here is derived from an EMBL/GenBank/DDBJ whole genome shotgun (WGS) entry which is preliminary data.</text>
</comment>